<dbReference type="EMBL" id="JRNR01000231">
    <property type="protein sequence ID" value="KGF44153.1"/>
    <property type="molecule type" value="Genomic_DNA"/>
</dbReference>
<comment type="caution">
    <text evidence="2">The sequence shown here is derived from an EMBL/GenBank/DDBJ whole genome shotgun (WGS) entry which is preliminary data.</text>
</comment>
<keyword evidence="1" id="KW-0732">Signal</keyword>
<accession>A0A096AAL8</accession>
<evidence type="ECO:0000313" key="3">
    <source>
        <dbReference type="Proteomes" id="UP000029538"/>
    </source>
</evidence>
<feature type="chain" id="PRO_5001924406" description="Lipoprotein" evidence="1">
    <location>
        <begin position="19"/>
        <end position="148"/>
    </location>
</feature>
<protein>
    <recommendedName>
        <fullName evidence="4">Lipoprotein</fullName>
    </recommendedName>
</protein>
<name>A0A096AAL8_9BACT</name>
<dbReference type="Proteomes" id="UP000029538">
    <property type="component" value="Unassembled WGS sequence"/>
</dbReference>
<sequence length="148" mass="17609">MNKFIYILFVFLCLISCAQPNNKKQVLKDRAVISLKRNVTGKTTFYDFFKKFASDSCFQRKHILFPLKIIYKGYDYEETDSILHISKSDWIYTNFNDSIIEGQKIMLKVDTMAHTVILKGYDSGIYMRYLFKTDKRSWILFQIDDYSN</sequence>
<gene>
    <name evidence="2" type="ORF">HMPREF0654_12910</name>
</gene>
<dbReference type="GeneID" id="96091068"/>
<dbReference type="RefSeq" id="WP_021669573.1">
    <property type="nucleotide sequence ID" value="NZ_JRNR01000231.1"/>
</dbReference>
<evidence type="ECO:0008006" key="4">
    <source>
        <dbReference type="Google" id="ProtNLM"/>
    </source>
</evidence>
<organism evidence="2 3">
    <name type="scientific">Prevotella disiens DNF00882</name>
    <dbReference type="NCBI Taxonomy" id="1401075"/>
    <lineage>
        <taxon>Bacteria</taxon>
        <taxon>Pseudomonadati</taxon>
        <taxon>Bacteroidota</taxon>
        <taxon>Bacteroidia</taxon>
        <taxon>Bacteroidales</taxon>
        <taxon>Prevotellaceae</taxon>
        <taxon>Prevotella</taxon>
    </lineage>
</organism>
<proteinExistence type="predicted"/>
<dbReference type="Gene3D" id="3.10.450.410">
    <property type="match status" value="1"/>
</dbReference>
<evidence type="ECO:0000313" key="2">
    <source>
        <dbReference type="EMBL" id="KGF44153.1"/>
    </source>
</evidence>
<reference evidence="2 3" key="1">
    <citation type="submission" date="2014-07" db="EMBL/GenBank/DDBJ databases">
        <authorList>
            <person name="McCorrison J."/>
            <person name="Sanka R."/>
            <person name="Torralba M."/>
            <person name="Gillis M."/>
            <person name="Haft D.H."/>
            <person name="Methe B."/>
            <person name="Sutton G."/>
            <person name="Nelson K.E."/>
        </authorList>
    </citation>
    <scope>NUCLEOTIDE SEQUENCE [LARGE SCALE GENOMIC DNA]</scope>
    <source>
        <strain evidence="2 3">DNF00882</strain>
    </source>
</reference>
<feature type="signal peptide" evidence="1">
    <location>
        <begin position="1"/>
        <end position="18"/>
    </location>
</feature>
<dbReference type="AlphaFoldDB" id="A0A096AAL8"/>
<evidence type="ECO:0000256" key="1">
    <source>
        <dbReference type="SAM" id="SignalP"/>
    </source>
</evidence>